<dbReference type="STRING" id="1006004.GBAG_4086"/>
<proteinExistence type="predicted"/>
<dbReference type="AlphaFoldDB" id="A0A085FZS5"/>
<protein>
    <submittedName>
        <fullName evidence="1">Uncharacterized protein</fullName>
    </submittedName>
</protein>
<dbReference type="Proteomes" id="UP000028653">
    <property type="component" value="Unassembled WGS sequence"/>
</dbReference>
<dbReference type="RefSeq" id="WP_034499671.1">
    <property type="nucleotide sequence ID" value="NZ_JMPI01000071.1"/>
</dbReference>
<evidence type="ECO:0000313" key="1">
    <source>
        <dbReference type="EMBL" id="KFC76970.1"/>
    </source>
</evidence>
<name>A0A085FZS5_9ENTR</name>
<evidence type="ECO:0000313" key="2">
    <source>
        <dbReference type="Proteomes" id="UP000028653"/>
    </source>
</evidence>
<dbReference type="OrthoDB" id="6577511at2"/>
<keyword evidence="2" id="KW-1185">Reference proteome</keyword>
<dbReference type="eggNOG" id="ENOG5032IAF">
    <property type="taxonomic scope" value="Bacteria"/>
</dbReference>
<gene>
    <name evidence="1" type="ORF">GBAG_4086</name>
</gene>
<dbReference type="EMBL" id="JMPI01000071">
    <property type="protein sequence ID" value="KFC76970.1"/>
    <property type="molecule type" value="Genomic_DNA"/>
</dbReference>
<sequence length="169" mass="18755">MANADSNTFARPEIEPAITTLLKAPLGNHLDLFEILDSCQFHIDALIENDNNTECMALCGRLLAALEMLKVTLNAPLPTHLIKRLTVDVATDDNYRCPLSTDSETMRQYCAALTMLLLQRQQSAEQKQQVTGLLFELVNVLIEDLKTPRFVRTDSGLVMMSGEAVPGIH</sequence>
<accession>A0A085FZS5</accession>
<organism evidence="1 2">
    <name type="scientific">Buttiauxella agrestis ATCC 33320</name>
    <dbReference type="NCBI Taxonomy" id="1006004"/>
    <lineage>
        <taxon>Bacteria</taxon>
        <taxon>Pseudomonadati</taxon>
        <taxon>Pseudomonadota</taxon>
        <taxon>Gammaproteobacteria</taxon>
        <taxon>Enterobacterales</taxon>
        <taxon>Enterobacteriaceae</taxon>
        <taxon>Buttiauxella</taxon>
    </lineage>
</organism>
<comment type="caution">
    <text evidence="1">The sequence shown here is derived from an EMBL/GenBank/DDBJ whole genome shotgun (WGS) entry which is preliminary data.</text>
</comment>
<reference evidence="1 2" key="1">
    <citation type="submission" date="2014-05" db="EMBL/GenBank/DDBJ databases">
        <title>ATOL: Assembling a taxonomically balanced genome-scale reconstruction of the evolutionary history of the Enterobacteriaceae.</title>
        <authorList>
            <person name="Plunkett G.III."/>
            <person name="Neeno-Eckwall E.C."/>
            <person name="Glasner J.D."/>
            <person name="Perna N.T."/>
        </authorList>
    </citation>
    <scope>NUCLEOTIDE SEQUENCE [LARGE SCALE GENOMIC DNA]</scope>
    <source>
        <strain evidence="1 2">ATCC 33320</strain>
    </source>
</reference>